<comment type="caution">
    <text evidence="1">The sequence shown here is derived from an EMBL/GenBank/DDBJ whole genome shotgun (WGS) entry which is preliminary data.</text>
</comment>
<dbReference type="Proteomes" id="UP000031668">
    <property type="component" value="Unassembled WGS sequence"/>
</dbReference>
<dbReference type="EMBL" id="JWZT01004658">
    <property type="protein sequence ID" value="KII63594.1"/>
    <property type="molecule type" value="Genomic_DNA"/>
</dbReference>
<sequence length="101" mass="11394">MVATYCLYESGYLKTTILGTHARNCINISPGIDTKQCKNLGRSTKLECIELYHPLTQAPSGFYVNHQGEICLLKPKGHILLRKMVTIQESLPVQRQTPYTN</sequence>
<name>A0A0C2MGZ7_THEKT</name>
<accession>A0A0C2MGZ7</accession>
<gene>
    <name evidence="1" type="ORF">RF11_16405</name>
</gene>
<evidence type="ECO:0000313" key="2">
    <source>
        <dbReference type="Proteomes" id="UP000031668"/>
    </source>
</evidence>
<dbReference type="AlphaFoldDB" id="A0A0C2MGZ7"/>
<protein>
    <submittedName>
        <fullName evidence="1">Uncharacterized protein</fullName>
    </submittedName>
</protein>
<keyword evidence="2" id="KW-1185">Reference proteome</keyword>
<evidence type="ECO:0000313" key="1">
    <source>
        <dbReference type="EMBL" id="KII63594.1"/>
    </source>
</evidence>
<reference evidence="1 2" key="1">
    <citation type="journal article" date="2014" name="Genome Biol. Evol.">
        <title>The genome of the myxosporean Thelohanellus kitauei shows adaptations to nutrient acquisition within its fish host.</title>
        <authorList>
            <person name="Yang Y."/>
            <person name="Xiong J."/>
            <person name="Zhou Z."/>
            <person name="Huo F."/>
            <person name="Miao W."/>
            <person name="Ran C."/>
            <person name="Liu Y."/>
            <person name="Zhang J."/>
            <person name="Feng J."/>
            <person name="Wang M."/>
            <person name="Wang M."/>
            <person name="Wang L."/>
            <person name="Yao B."/>
        </authorList>
    </citation>
    <scope>NUCLEOTIDE SEQUENCE [LARGE SCALE GENOMIC DNA]</scope>
    <source>
        <strain evidence="1">Wuqing</strain>
    </source>
</reference>
<proteinExistence type="predicted"/>
<organism evidence="1 2">
    <name type="scientific">Thelohanellus kitauei</name>
    <name type="common">Myxosporean</name>
    <dbReference type="NCBI Taxonomy" id="669202"/>
    <lineage>
        <taxon>Eukaryota</taxon>
        <taxon>Metazoa</taxon>
        <taxon>Cnidaria</taxon>
        <taxon>Myxozoa</taxon>
        <taxon>Myxosporea</taxon>
        <taxon>Bivalvulida</taxon>
        <taxon>Platysporina</taxon>
        <taxon>Myxobolidae</taxon>
        <taxon>Thelohanellus</taxon>
    </lineage>
</organism>